<comment type="catalytic activity">
    <reaction evidence="1">
        <text>D-mannonate = 2-dehydro-3-deoxy-D-gluconate + H2O</text>
        <dbReference type="Rhea" id="RHEA:20097"/>
        <dbReference type="ChEBI" id="CHEBI:15377"/>
        <dbReference type="ChEBI" id="CHEBI:17767"/>
        <dbReference type="ChEBI" id="CHEBI:57990"/>
        <dbReference type="EC" id="4.2.1.8"/>
    </reaction>
</comment>
<accession>A0A7I8DIR5</accession>
<dbReference type="GO" id="GO:0008198">
    <property type="term" value="F:ferrous iron binding"/>
    <property type="evidence" value="ECO:0007669"/>
    <property type="project" value="TreeGrafter"/>
</dbReference>
<dbReference type="GO" id="GO:0030145">
    <property type="term" value="F:manganese ion binding"/>
    <property type="evidence" value="ECO:0007669"/>
    <property type="project" value="TreeGrafter"/>
</dbReference>
<evidence type="ECO:0000256" key="2">
    <source>
        <dbReference type="ARBA" id="ARBA00001936"/>
    </source>
</evidence>
<evidence type="ECO:0000256" key="6">
    <source>
        <dbReference type="ARBA" id="ARBA00007389"/>
    </source>
</evidence>
<evidence type="ECO:0000313" key="11">
    <source>
        <dbReference type="EMBL" id="BCJ98202.1"/>
    </source>
</evidence>
<evidence type="ECO:0000256" key="4">
    <source>
        <dbReference type="ARBA" id="ARBA00002713"/>
    </source>
</evidence>
<dbReference type="SUPFAM" id="SSF51658">
    <property type="entry name" value="Xylose isomerase-like"/>
    <property type="match status" value="1"/>
</dbReference>
<reference evidence="11 12" key="2">
    <citation type="submission" date="2020-08" db="EMBL/GenBank/DDBJ databases">
        <authorList>
            <person name="Ueki A."/>
            <person name="Tonouchi A."/>
        </authorList>
    </citation>
    <scope>NUCLEOTIDE SEQUENCE [LARGE SCALE GENOMIC DNA]</scope>
    <source>
        <strain evidence="11 12">CTTW</strain>
    </source>
</reference>
<keyword evidence="12" id="KW-1185">Reference proteome</keyword>
<gene>
    <name evidence="11" type="primary">uxuA_1</name>
    <name evidence="11" type="ORF">bsdcttw_12430</name>
</gene>
<dbReference type="EC" id="4.2.1.8" evidence="7"/>
<dbReference type="UniPathway" id="UPA00246"/>
<comment type="cofactor">
    <cofactor evidence="3">
        <name>Fe(2+)</name>
        <dbReference type="ChEBI" id="CHEBI:29033"/>
    </cofactor>
</comment>
<sequence length="330" mass="36974">MEIGYAYFSDNHNVLKEFARQLGVKHAVTNTSAGSRGCSAYVHPWDYMPLLRKKKEFEAYGIDFSVYEGVNFIDSAKLGLPDKDEAIAKFCTLLENMNKLKIPTLCFNWMPIWEWFRTRDSVILEGGAVSTGFDIKDIEDCPVTDFGRLKADALWTNLEYFLKKVVPVAEKFGIQLAIHPDDPPVSSIGGIDRILTSSDAMYQATRLVDSEINGITLCQGTFAVMGEDIPAAIRRFGKEKKLFFVHFRDVVGDKNQFYEAFHHAGKTDMYEAMKCYYEVGFEGVARPDHVPTMADDSVEIPGYGINGNLLATGYMLGLMEAAKKEAGKTM</sequence>
<dbReference type="GO" id="GO:0008927">
    <property type="term" value="F:mannonate dehydratase activity"/>
    <property type="evidence" value="ECO:0007669"/>
    <property type="project" value="UniProtKB-EC"/>
</dbReference>
<comment type="pathway">
    <text evidence="5">Carbohydrate metabolism; pentose and glucuronate interconversion.</text>
</comment>
<dbReference type="PANTHER" id="PTHR30387:SF2">
    <property type="entry name" value="MANNONATE DEHYDRATASE"/>
    <property type="match status" value="1"/>
</dbReference>
<keyword evidence="8" id="KW-0408">Iron</keyword>
<dbReference type="EMBL" id="AP023368">
    <property type="protein sequence ID" value="BCJ98202.1"/>
    <property type="molecule type" value="Genomic_DNA"/>
</dbReference>
<evidence type="ECO:0000256" key="3">
    <source>
        <dbReference type="ARBA" id="ARBA00001954"/>
    </source>
</evidence>
<evidence type="ECO:0000256" key="10">
    <source>
        <dbReference type="ARBA" id="ARBA00023239"/>
    </source>
</evidence>
<dbReference type="Proteomes" id="UP000515703">
    <property type="component" value="Chromosome"/>
</dbReference>
<dbReference type="Gene3D" id="3.20.20.150">
    <property type="entry name" value="Divalent-metal-dependent TIM barrel enzymes"/>
    <property type="match status" value="1"/>
</dbReference>
<comment type="cofactor">
    <cofactor evidence="2">
        <name>Mn(2+)</name>
        <dbReference type="ChEBI" id="CHEBI:29035"/>
    </cofactor>
</comment>
<dbReference type="Pfam" id="PF03786">
    <property type="entry name" value="UxuA"/>
    <property type="match status" value="2"/>
</dbReference>
<evidence type="ECO:0000256" key="1">
    <source>
        <dbReference type="ARBA" id="ARBA00001794"/>
    </source>
</evidence>
<dbReference type="GO" id="GO:0042840">
    <property type="term" value="P:D-glucuronate catabolic process"/>
    <property type="evidence" value="ECO:0007669"/>
    <property type="project" value="TreeGrafter"/>
</dbReference>
<dbReference type="InterPro" id="IPR036237">
    <property type="entry name" value="Xyl_isomerase-like_sf"/>
</dbReference>
<comment type="similarity">
    <text evidence="6">Belongs to the mannonate dehydratase family.</text>
</comment>
<dbReference type="KEGG" id="acht:bsdcttw_12430"/>
<comment type="function">
    <text evidence="4">Catalyzes the dehydration of D-mannonate.</text>
</comment>
<dbReference type="AlphaFoldDB" id="A0A7I8DIR5"/>
<protein>
    <recommendedName>
        <fullName evidence="7">mannonate dehydratase</fullName>
        <ecNumber evidence="7">4.2.1.8</ecNumber>
    </recommendedName>
</protein>
<reference evidence="11 12" key="1">
    <citation type="submission" date="2020-08" db="EMBL/GenBank/DDBJ databases">
        <title>Draft genome sequencing of an Anaerocolumna strain isolated from anoxic soil subjected to BSD treatment.</title>
        <authorList>
            <person name="Uek A."/>
            <person name="Tonouchi A."/>
        </authorList>
    </citation>
    <scope>NUCLEOTIDE SEQUENCE [LARGE SCALE GENOMIC DNA]</scope>
    <source>
        <strain evidence="11 12">CTTW</strain>
    </source>
</reference>
<dbReference type="InterPro" id="IPR004628">
    <property type="entry name" value="Man_deHydtase"/>
</dbReference>
<proteinExistence type="inferred from homology"/>
<keyword evidence="10" id="KW-0456">Lyase</keyword>
<keyword evidence="9" id="KW-0464">Manganese</keyword>
<evidence type="ECO:0000256" key="7">
    <source>
        <dbReference type="ARBA" id="ARBA00012927"/>
    </source>
</evidence>
<evidence type="ECO:0000256" key="5">
    <source>
        <dbReference type="ARBA" id="ARBA00004892"/>
    </source>
</evidence>
<evidence type="ECO:0000256" key="8">
    <source>
        <dbReference type="ARBA" id="ARBA00023004"/>
    </source>
</evidence>
<dbReference type="PANTHER" id="PTHR30387">
    <property type="entry name" value="MANNONATE DEHYDRATASE"/>
    <property type="match status" value="1"/>
</dbReference>
<evidence type="ECO:0000313" key="12">
    <source>
        <dbReference type="Proteomes" id="UP000515703"/>
    </source>
</evidence>
<evidence type="ECO:0000256" key="9">
    <source>
        <dbReference type="ARBA" id="ARBA00023211"/>
    </source>
</evidence>
<dbReference type="PIRSF" id="PIRSF016049">
    <property type="entry name" value="Man_dehyd"/>
    <property type="match status" value="1"/>
</dbReference>
<dbReference type="RefSeq" id="WP_185258547.1">
    <property type="nucleotide sequence ID" value="NZ_AP023368.1"/>
</dbReference>
<organism evidence="11 12">
    <name type="scientific">Anaerocolumna chitinilytica</name>
    <dbReference type="NCBI Taxonomy" id="1727145"/>
    <lineage>
        <taxon>Bacteria</taxon>
        <taxon>Bacillati</taxon>
        <taxon>Bacillota</taxon>
        <taxon>Clostridia</taxon>
        <taxon>Lachnospirales</taxon>
        <taxon>Lachnospiraceae</taxon>
        <taxon>Anaerocolumna</taxon>
    </lineage>
</organism>
<name>A0A7I8DIR5_9FIRM</name>